<feature type="compositionally biased region" description="Basic and acidic residues" evidence="1">
    <location>
        <begin position="123"/>
        <end position="139"/>
    </location>
</feature>
<protein>
    <recommendedName>
        <fullName evidence="4">SAM domain-containing protein</fullName>
    </recommendedName>
</protein>
<proteinExistence type="predicted"/>
<gene>
    <name evidence="2" type="ORF">RFI_36499</name>
</gene>
<evidence type="ECO:0000256" key="1">
    <source>
        <dbReference type="SAM" id="MobiDB-lite"/>
    </source>
</evidence>
<feature type="region of interest" description="Disordered" evidence="1">
    <location>
        <begin position="123"/>
        <end position="167"/>
    </location>
</feature>
<feature type="non-terminal residue" evidence="2">
    <location>
        <position position="167"/>
    </location>
</feature>
<dbReference type="Proteomes" id="UP000023152">
    <property type="component" value="Unassembled WGS sequence"/>
</dbReference>
<feature type="non-terminal residue" evidence="2">
    <location>
        <position position="1"/>
    </location>
</feature>
<dbReference type="AlphaFoldDB" id="X6LHX3"/>
<keyword evidence="3" id="KW-1185">Reference proteome</keyword>
<evidence type="ECO:0000313" key="2">
    <source>
        <dbReference type="EMBL" id="ETO00941.1"/>
    </source>
</evidence>
<evidence type="ECO:0008006" key="4">
    <source>
        <dbReference type="Google" id="ProtNLM"/>
    </source>
</evidence>
<reference evidence="2 3" key="1">
    <citation type="journal article" date="2013" name="Curr. Biol.">
        <title>The Genome of the Foraminiferan Reticulomyxa filosa.</title>
        <authorList>
            <person name="Glockner G."/>
            <person name="Hulsmann N."/>
            <person name="Schleicher M."/>
            <person name="Noegel A.A."/>
            <person name="Eichinger L."/>
            <person name="Gallinger C."/>
            <person name="Pawlowski J."/>
            <person name="Sierra R."/>
            <person name="Euteneuer U."/>
            <person name="Pillet L."/>
            <person name="Moustafa A."/>
            <person name="Platzer M."/>
            <person name="Groth M."/>
            <person name="Szafranski K."/>
            <person name="Schliwa M."/>
        </authorList>
    </citation>
    <scope>NUCLEOTIDE SEQUENCE [LARGE SCALE GENOMIC DNA]</scope>
</reference>
<organism evidence="2 3">
    <name type="scientific">Reticulomyxa filosa</name>
    <dbReference type="NCBI Taxonomy" id="46433"/>
    <lineage>
        <taxon>Eukaryota</taxon>
        <taxon>Sar</taxon>
        <taxon>Rhizaria</taxon>
        <taxon>Retaria</taxon>
        <taxon>Foraminifera</taxon>
        <taxon>Monothalamids</taxon>
        <taxon>Reticulomyxidae</taxon>
        <taxon>Reticulomyxa</taxon>
    </lineage>
</organism>
<name>X6LHX3_RETFI</name>
<evidence type="ECO:0000313" key="3">
    <source>
        <dbReference type="Proteomes" id="UP000023152"/>
    </source>
</evidence>
<comment type="caution">
    <text evidence="2">The sequence shown here is derived from an EMBL/GenBank/DDBJ whole genome shotgun (WGS) entry which is preliminary data.</text>
</comment>
<accession>X6LHX3</accession>
<sequence>KFCEDCDIVQFKNALIKASYTHPKLLLEKTQSELDDIGKSVGMRLEYLCKFKAVVLERQQKIEFEQWCQNNGFGKFSQMLMKHGIKSKHELVSKSDSELDELCKKCLIRLGFARSFRTAVQELKEKSEDNKGQKEKESETDVTIEVESISTNKDEEEELQREKLELK</sequence>
<dbReference type="EMBL" id="ASPP01039626">
    <property type="protein sequence ID" value="ETO00941.1"/>
    <property type="molecule type" value="Genomic_DNA"/>
</dbReference>